<evidence type="ECO:0000256" key="2">
    <source>
        <dbReference type="ARBA" id="ARBA00022741"/>
    </source>
</evidence>
<dbReference type="GO" id="GO:0004140">
    <property type="term" value="F:dephospho-CoA kinase activity"/>
    <property type="evidence" value="ECO:0007669"/>
    <property type="project" value="UniProtKB-UniRule"/>
</dbReference>
<name>A0A1E8PQ55_9BURK</name>
<evidence type="ECO:0000313" key="8">
    <source>
        <dbReference type="Proteomes" id="UP000092634"/>
    </source>
</evidence>
<dbReference type="CDD" id="cd02022">
    <property type="entry name" value="DPCK"/>
    <property type="match status" value="1"/>
</dbReference>
<dbReference type="Proteomes" id="UP000092634">
    <property type="component" value="Unassembled WGS sequence"/>
</dbReference>
<sequence>MQQQNAPYFSVGLTGGIGCGKSTVADLFAARGASIVDTDQIAHSLTAPNGAAMPDLLAQFGADYADARGALDRPKMRKLVFSDAAAKARLEAILHPRIRQATLAAAAEATGSYVIFAVPLLVESGGWVERVNRVLVIDCPESLQVSRVMARNGLSEEQVKAIMATQATRAMRLAAADDVIDNHADLDALTPQIAQLHDLYLAFSKRMAGIGPQRL</sequence>
<organism evidence="7 8">
    <name type="scientific">Janthinobacterium lividum</name>
    <dbReference type="NCBI Taxonomy" id="29581"/>
    <lineage>
        <taxon>Bacteria</taxon>
        <taxon>Pseudomonadati</taxon>
        <taxon>Pseudomonadota</taxon>
        <taxon>Betaproteobacteria</taxon>
        <taxon>Burkholderiales</taxon>
        <taxon>Oxalobacteraceae</taxon>
        <taxon>Janthinobacterium</taxon>
    </lineage>
</organism>
<dbReference type="PANTHER" id="PTHR10695:SF46">
    <property type="entry name" value="BIFUNCTIONAL COENZYME A SYNTHASE-RELATED"/>
    <property type="match status" value="1"/>
</dbReference>
<dbReference type="HAMAP" id="MF_00376">
    <property type="entry name" value="Dephospho_CoA_kinase"/>
    <property type="match status" value="1"/>
</dbReference>
<dbReference type="InterPro" id="IPR001977">
    <property type="entry name" value="Depp_CoAkinase"/>
</dbReference>
<keyword evidence="2 5" id="KW-0547">Nucleotide-binding</keyword>
<dbReference type="GO" id="GO:0015937">
    <property type="term" value="P:coenzyme A biosynthetic process"/>
    <property type="evidence" value="ECO:0007669"/>
    <property type="project" value="UniProtKB-UniRule"/>
</dbReference>
<dbReference type="PROSITE" id="PS51219">
    <property type="entry name" value="DPCK"/>
    <property type="match status" value="1"/>
</dbReference>
<dbReference type="NCBIfam" id="TIGR00152">
    <property type="entry name" value="dephospho-CoA kinase"/>
    <property type="match status" value="1"/>
</dbReference>
<evidence type="ECO:0000256" key="1">
    <source>
        <dbReference type="ARBA" id="ARBA00009018"/>
    </source>
</evidence>
<feature type="binding site" evidence="5">
    <location>
        <begin position="18"/>
        <end position="23"/>
    </location>
    <ligand>
        <name>ATP</name>
        <dbReference type="ChEBI" id="CHEBI:30616"/>
    </ligand>
</feature>
<keyword evidence="5" id="KW-0808">Transferase</keyword>
<comment type="function">
    <text evidence="5">Catalyzes the phosphorylation of the 3'-hydroxyl group of dephosphocoenzyme A to form coenzyme A.</text>
</comment>
<evidence type="ECO:0000256" key="3">
    <source>
        <dbReference type="ARBA" id="ARBA00022840"/>
    </source>
</evidence>
<dbReference type="GO" id="GO:0005737">
    <property type="term" value="C:cytoplasm"/>
    <property type="evidence" value="ECO:0007669"/>
    <property type="project" value="UniProtKB-SubCell"/>
</dbReference>
<evidence type="ECO:0000256" key="5">
    <source>
        <dbReference type="HAMAP-Rule" id="MF_00376"/>
    </source>
</evidence>
<reference evidence="7 8" key="1">
    <citation type="submission" date="2016-10" db="EMBL/GenBank/DDBJ databases">
        <title>Updated version of Genome Assembly of Janthinobacterium lividum ERGS5:01.</title>
        <authorList>
            <person name="Kumar R."/>
            <person name="Acharya V."/>
            <person name="Singh D."/>
        </authorList>
    </citation>
    <scope>NUCLEOTIDE SEQUENCE [LARGE SCALE GENOMIC DNA]</scope>
    <source>
        <strain evidence="7 8">ERGS5:01</strain>
    </source>
</reference>
<comment type="similarity">
    <text evidence="1 5">Belongs to the CoaE family.</text>
</comment>
<evidence type="ECO:0000313" key="7">
    <source>
        <dbReference type="EMBL" id="OFJ48341.1"/>
    </source>
</evidence>
<keyword evidence="3 5" id="KW-0067">ATP-binding</keyword>
<evidence type="ECO:0000256" key="6">
    <source>
        <dbReference type="NCBIfam" id="TIGR00152"/>
    </source>
</evidence>
<keyword evidence="5 7" id="KW-0418">Kinase</keyword>
<dbReference type="Gene3D" id="3.40.50.300">
    <property type="entry name" value="P-loop containing nucleotide triphosphate hydrolases"/>
    <property type="match status" value="1"/>
</dbReference>
<dbReference type="GO" id="GO:0005524">
    <property type="term" value="F:ATP binding"/>
    <property type="evidence" value="ECO:0007669"/>
    <property type="project" value="UniProtKB-UniRule"/>
</dbReference>
<accession>A0A1E8PQ55</accession>
<comment type="caution">
    <text evidence="7">The sequence shown here is derived from an EMBL/GenBank/DDBJ whole genome shotgun (WGS) entry which is preliminary data.</text>
</comment>
<protein>
    <recommendedName>
        <fullName evidence="5 6">Dephospho-CoA kinase</fullName>
        <ecNumber evidence="5 6">2.7.1.24</ecNumber>
    </recommendedName>
    <alternativeName>
        <fullName evidence="5">Dephosphocoenzyme A kinase</fullName>
    </alternativeName>
</protein>
<dbReference type="InterPro" id="IPR027417">
    <property type="entry name" value="P-loop_NTPase"/>
</dbReference>
<proteinExistence type="inferred from homology"/>
<dbReference type="Pfam" id="PF01121">
    <property type="entry name" value="CoaE"/>
    <property type="match status" value="1"/>
</dbReference>
<comment type="subcellular location">
    <subcellularLocation>
        <location evidence="5">Cytoplasm</location>
    </subcellularLocation>
</comment>
<comment type="catalytic activity">
    <reaction evidence="5">
        <text>3'-dephospho-CoA + ATP = ADP + CoA + H(+)</text>
        <dbReference type="Rhea" id="RHEA:18245"/>
        <dbReference type="ChEBI" id="CHEBI:15378"/>
        <dbReference type="ChEBI" id="CHEBI:30616"/>
        <dbReference type="ChEBI" id="CHEBI:57287"/>
        <dbReference type="ChEBI" id="CHEBI:57328"/>
        <dbReference type="ChEBI" id="CHEBI:456216"/>
        <dbReference type="EC" id="2.7.1.24"/>
    </reaction>
</comment>
<evidence type="ECO:0000256" key="4">
    <source>
        <dbReference type="ARBA" id="ARBA00022993"/>
    </source>
</evidence>
<dbReference type="AlphaFoldDB" id="A0A1E8PQ55"/>
<keyword evidence="5" id="KW-0963">Cytoplasm</keyword>
<keyword evidence="4 5" id="KW-0173">Coenzyme A biosynthesis</keyword>
<gene>
    <name evidence="5" type="primary">coaE</name>
    <name evidence="7" type="ORF">BA896_004625</name>
</gene>
<dbReference type="EC" id="2.7.1.24" evidence="5 6"/>
<comment type="pathway">
    <text evidence="5">Cofactor biosynthesis; coenzyme A biosynthesis; CoA from (R)-pantothenate: step 5/5.</text>
</comment>
<dbReference type="EMBL" id="MAQB02000001">
    <property type="protein sequence ID" value="OFJ48341.1"/>
    <property type="molecule type" value="Genomic_DNA"/>
</dbReference>
<dbReference type="UniPathway" id="UPA00241">
    <property type="reaction ID" value="UER00356"/>
</dbReference>
<dbReference type="SUPFAM" id="SSF52540">
    <property type="entry name" value="P-loop containing nucleoside triphosphate hydrolases"/>
    <property type="match status" value="1"/>
</dbReference>
<dbReference type="PANTHER" id="PTHR10695">
    <property type="entry name" value="DEPHOSPHO-COA KINASE-RELATED"/>
    <property type="match status" value="1"/>
</dbReference>